<dbReference type="OrthoDB" id="6190788at2"/>
<evidence type="ECO:0000256" key="1">
    <source>
        <dbReference type="SAM" id="Phobius"/>
    </source>
</evidence>
<reference evidence="5" key="1">
    <citation type="submission" date="2017-04" db="EMBL/GenBank/DDBJ databases">
        <authorList>
            <person name="Varghese N."/>
            <person name="Submissions S."/>
        </authorList>
    </citation>
    <scope>NUCLEOTIDE SEQUENCE [LARGE SCALE GENOMIC DNA]</scope>
    <source>
        <strain evidence="5">DSM 16537</strain>
    </source>
</reference>
<protein>
    <submittedName>
        <fullName evidence="4">Putative regulator of cell autolysis</fullName>
    </submittedName>
</protein>
<dbReference type="InterPro" id="IPR010559">
    <property type="entry name" value="Sig_transdc_His_kin_internal"/>
</dbReference>
<keyword evidence="1" id="KW-1133">Transmembrane helix</keyword>
<dbReference type="Proteomes" id="UP000192333">
    <property type="component" value="Chromosome I"/>
</dbReference>
<evidence type="ECO:0000259" key="2">
    <source>
        <dbReference type="Pfam" id="PF06580"/>
    </source>
</evidence>
<dbReference type="EMBL" id="LT838813">
    <property type="protein sequence ID" value="SMD44227.1"/>
    <property type="molecule type" value="Genomic_DNA"/>
</dbReference>
<evidence type="ECO:0000259" key="3">
    <source>
        <dbReference type="Pfam" id="PF07695"/>
    </source>
</evidence>
<feature type="domain" description="Signal transduction histidine kinase internal region" evidence="2">
    <location>
        <begin position="302"/>
        <end position="380"/>
    </location>
</feature>
<dbReference type="InterPro" id="IPR050640">
    <property type="entry name" value="Bact_2-comp_sensor_kinase"/>
</dbReference>
<feature type="transmembrane region" description="Helical" evidence="1">
    <location>
        <begin position="211"/>
        <end position="230"/>
    </location>
</feature>
<keyword evidence="1" id="KW-0812">Transmembrane</keyword>
<proteinExistence type="predicted"/>
<dbReference type="STRING" id="758820.SAMN00777080_2847"/>
<dbReference type="GO" id="GO:0016020">
    <property type="term" value="C:membrane"/>
    <property type="evidence" value="ECO:0007669"/>
    <property type="project" value="InterPro"/>
</dbReference>
<sequence>MMDTEKTGLWMSVLENSNFNGLGWAVTSILFYLSLYHFFLYIKNREKFYLFYSIYAFINAVNLIKRVKGVFVEDIYNAWPEFFIHVNFPIQFTSYLVFSFFIMEILNFRKHYPKFKAFFTKYAFIISLIFGVLVAGRYLWNGYDMMRGFYILVFMPITLLFTLYGIYLVVKIPVKVKYYILTGFLVLGIFTSLMAFLTFGKDVSFTNKYYYLFYIPVLVENFLYTFALAIKQREVYDEKISIQQDLYEQLEMNENLRSQLNEKLKEELVIKEEKIYSLEADAKEQRIGKLKADYEKEITLLHLQSLRNQMNPHFIFNALNSIKVYLIENDKENAVTYLNKFAKLIRMVLESSRMFSIPLGEELDIARLYVSLESIRFEKSIRFELIVGENIDLVNTKVPPLILQPFLENAIWHGLTTKKGEKSIVLKVMNTEGNLIVSIKDNGIGRKKSEELMVNKSIKKQSLGIRLNSERLRYFNESENVNYHFEILDHTVQSGQEGTEVVLYLDQAEV</sequence>
<dbReference type="Pfam" id="PF06580">
    <property type="entry name" value="His_kinase"/>
    <property type="match status" value="1"/>
</dbReference>
<dbReference type="Gene3D" id="3.30.565.10">
    <property type="entry name" value="Histidine kinase-like ATPase, C-terminal domain"/>
    <property type="match status" value="1"/>
</dbReference>
<gene>
    <name evidence="4" type="ORF">SAMN00777080_2847</name>
</gene>
<dbReference type="InterPro" id="IPR011623">
    <property type="entry name" value="7TMR_DISM_rcpt_extracell_dom1"/>
</dbReference>
<keyword evidence="5" id="KW-1185">Reference proteome</keyword>
<evidence type="ECO:0000313" key="5">
    <source>
        <dbReference type="Proteomes" id="UP000192333"/>
    </source>
</evidence>
<feature type="transmembrane region" description="Helical" evidence="1">
    <location>
        <begin position="146"/>
        <end position="166"/>
    </location>
</feature>
<dbReference type="Pfam" id="PF07695">
    <property type="entry name" value="7TMR-DISM_7TM"/>
    <property type="match status" value="1"/>
</dbReference>
<dbReference type="AlphaFoldDB" id="A0A1W2H5J2"/>
<feature type="transmembrane region" description="Helical" evidence="1">
    <location>
        <begin position="84"/>
        <end position="106"/>
    </location>
</feature>
<name>A0A1W2H5J2_9BACT</name>
<evidence type="ECO:0000313" key="4">
    <source>
        <dbReference type="EMBL" id="SMD44227.1"/>
    </source>
</evidence>
<keyword evidence="1" id="KW-0472">Membrane</keyword>
<dbReference type="PANTHER" id="PTHR34220:SF7">
    <property type="entry name" value="SENSOR HISTIDINE KINASE YPDA"/>
    <property type="match status" value="1"/>
</dbReference>
<dbReference type="RefSeq" id="WP_084121031.1">
    <property type="nucleotide sequence ID" value="NZ_LT838813.1"/>
</dbReference>
<feature type="transmembrane region" description="Helical" evidence="1">
    <location>
        <begin position="178"/>
        <end position="199"/>
    </location>
</feature>
<feature type="transmembrane region" description="Helical" evidence="1">
    <location>
        <begin position="118"/>
        <end position="140"/>
    </location>
</feature>
<feature type="domain" description="7TM-DISM receptor extracellular" evidence="3">
    <location>
        <begin position="27"/>
        <end position="229"/>
    </location>
</feature>
<dbReference type="PANTHER" id="PTHR34220">
    <property type="entry name" value="SENSOR HISTIDINE KINASE YPDA"/>
    <property type="match status" value="1"/>
</dbReference>
<feature type="transmembrane region" description="Helical" evidence="1">
    <location>
        <begin position="48"/>
        <end position="64"/>
    </location>
</feature>
<organism evidence="4 5">
    <name type="scientific">Aquiflexum balticum DSM 16537</name>
    <dbReference type="NCBI Taxonomy" id="758820"/>
    <lineage>
        <taxon>Bacteria</taxon>
        <taxon>Pseudomonadati</taxon>
        <taxon>Bacteroidota</taxon>
        <taxon>Cytophagia</taxon>
        <taxon>Cytophagales</taxon>
        <taxon>Cyclobacteriaceae</taxon>
        <taxon>Aquiflexum</taxon>
    </lineage>
</organism>
<dbReference type="SUPFAM" id="SSF55874">
    <property type="entry name" value="ATPase domain of HSP90 chaperone/DNA topoisomerase II/histidine kinase"/>
    <property type="match status" value="1"/>
</dbReference>
<dbReference type="GO" id="GO:0000155">
    <property type="term" value="F:phosphorelay sensor kinase activity"/>
    <property type="evidence" value="ECO:0007669"/>
    <property type="project" value="InterPro"/>
</dbReference>
<accession>A0A1W2H5J2</accession>
<dbReference type="InterPro" id="IPR036890">
    <property type="entry name" value="HATPase_C_sf"/>
</dbReference>
<feature type="transmembrane region" description="Helical" evidence="1">
    <location>
        <begin position="22"/>
        <end position="41"/>
    </location>
</feature>